<dbReference type="EMBL" id="SEOL01000010">
    <property type="protein sequence ID" value="MBL0849330.1"/>
    <property type="molecule type" value="Genomic_DNA"/>
</dbReference>
<organism evidence="4 5">
    <name type="scientific">Candidatus Liberibacter ctenarytainae</name>
    <dbReference type="NCBI Taxonomy" id="2020335"/>
    <lineage>
        <taxon>Bacteria</taxon>
        <taxon>Pseudomonadati</taxon>
        <taxon>Pseudomonadota</taxon>
        <taxon>Alphaproteobacteria</taxon>
        <taxon>Hyphomicrobiales</taxon>
        <taxon>Rhizobiaceae</taxon>
        <taxon>Liberibacter</taxon>
    </lineage>
</organism>
<protein>
    <submittedName>
        <fullName evidence="4">DUF4011 domain-containing protein</fullName>
    </submittedName>
</protein>
<dbReference type="Proteomes" id="UP000736856">
    <property type="component" value="Unassembled WGS sequence"/>
</dbReference>
<name>A0A937ACQ3_9HYPH</name>
<proteinExistence type="predicted"/>
<sequence length="1772" mass="204340">MNNSTKKYILQCLEDMRRKLLDCTVRNKLLNFPIDQKLSSLRILNTSPNQLYQQIFRDEVIQFSSLPIPTRKQIREYNLSATDHYHSVDEKIWAEKLGIDLNYDLPMEYKSDDNQNDQIIQTARDFISEHLKMSDSPININEIEEKTGLVLDNLTTLIKKYGYTDIEDFEREVKQGKPLKARYFQNNLADNQIQTAYFLDNLDLVLKSINEKSQSSIRETGSSILYIVLGFLEWYEVDDYDHPRLAPLFTIPVSLEKGNASLQAGLSQYYLRYTGEEILLNFSLKEKLQCDFGIVLPPLTEGMWPEDYFLQIQNIIEKNKSHWSVRRYGVLGLLNFSKMLMYHDLDHIRWPEGQGNILNHEIIQRLFIAQSCDNEKTTPCSQDMEYKIDEIEDIHQKFPLIDDADSSQHCALIDVVDGKNLVIEGPPGTGKSQTITNIIAAAMLHGKKVLFCAQKMAAIDVVKQRLEKAGLGHFCLELHSHKLHKRAILDDLRKSIDRRSIQDVPQEIDVAITRCDELKAQINHYAQEINQIWKNTELTIHQILMGASRHRHELKLDPAQLHVEGLCGENANRLSRSRLEDQVKAFKDVVLEFRKQAGEHVELMNHPWYGVHSSDIHALNYRSAISSLSDWQSALVDWQKNHKAFLDQYSIQDQRQQLLSRQEQLVNAVEQVPVSSKLVCFEAFKKFENDTASLVQKWIGDFNCIRDDFDDIKPYLMPKKMDDLKTFKDTPVFSDLCQEIGMSTESSFKDVRNIISSLQETMISCEKYWKSFSELIEGFPLVFSKQIFANRQGLQNAVVLMDLAIALPIPLLRFRDSFFENDGIDSVLEELSERLDSLHCLRESLKDVFNLKKLPSADDLKNLNKELRSSGLFSSFNSSWKQAKQSLLNLAKNPNISWKILYAQLPSAHQFVVERDKLEKRNFGNTLGEYYQGISTDIASLRTLREWYRKVRHIQNDHSGLDSVLVGGFLMLDSQLFKGIQKLHRDGLSKQITIVLDRIAEFERFFPDLKELQDHAAILIGEHNILDSLLQRVSHPFSQLQSWFIGDDILLQQSQDIGERLHQIQQQRIILEGGSFIKDLFGKEIKPNVVDGHSKDTKQSLSVINSTVEFVNSIKENVLFDELVAGISQIHDLNSYNTFVKDLKKLKIIWRKHVQKRESFIRDTSLDMAQWTLCCNDDLVKLIARNAEALNKPRWLNGWINLMYMVQDMQEKGLKEIQAAIFDATLDIKNVESALLAAIYHQLSHEIFTEKPHLMHYSGIQFFAKQERFREYDKKLQILQRKRIAHVIGNQKLVQGVSGGRKSDYTELSLIRSELGKKTRHIPVRQLISRAQTSLLQLKPCFMMSPMSVANYLEPGEITFDLVIMDESSQIKPEDALGVIARGKQIVVVGDPKQLPPTRFFDHDSDGQEDYDDEVAAVSQTESILDALLPLFFMRRLQWHYRSLNESLIACSNYHFYDNDLIVFPSPYTNVERYGIGFTHVKNGTMVNQCNPEEAQVIALAVKDHAIKYPQESLGIVTMNAKQRDQVENAINSLCRKDSVIEKAINRLRIHRDPFFVKNLENVQGDERDTIFISFTYGPNEPGGRIFQRFGPINSDVGWRRLNVLFTRARKRIDVFSTMRYLDILIDADSKRGVRVMRDFLRFAETGYMEHAPKNTVQKQDSDFAISVMAELEKVGFSCDSQLGDMGFSLDVAVRDPLNPGYYLMGIECDGAMYNSAKSARDRDRLRQEILERMGWRIRRIGSVDWFSNPDEAIAPIISELRKLTEKSHNTH</sequence>
<feature type="domain" description="DNA2/NAM7 helicase helicase" evidence="1">
    <location>
        <begin position="1359"/>
        <end position="1398"/>
    </location>
</feature>
<dbReference type="InterPro" id="IPR041679">
    <property type="entry name" value="DNA2/NAM7-like_C"/>
</dbReference>
<feature type="domain" description="DNA2/NAM7 helicase helicase" evidence="1">
    <location>
        <begin position="405"/>
        <end position="505"/>
    </location>
</feature>
<dbReference type="InterPro" id="IPR047187">
    <property type="entry name" value="SF1_C_Upf1"/>
</dbReference>
<evidence type="ECO:0000259" key="3">
    <source>
        <dbReference type="Pfam" id="PF18741"/>
    </source>
</evidence>
<dbReference type="Pfam" id="PF13086">
    <property type="entry name" value="AAA_11"/>
    <property type="match status" value="2"/>
</dbReference>
<dbReference type="SUPFAM" id="SSF52980">
    <property type="entry name" value="Restriction endonuclease-like"/>
    <property type="match status" value="1"/>
</dbReference>
<dbReference type="InterPro" id="IPR027417">
    <property type="entry name" value="P-loop_NTPase"/>
</dbReference>
<dbReference type="InterPro" id="IPR011335">
    <property type="entry name" value="Restrct_endonuc-II-like"/>
</dbReference>
<dbReference type="Pfam" id="PF13087">
    <property type="entry name" value="AAA_12"/>
    <property type="match status" value="1"/>
</dbReference>
<dbReference type="Gene3D" id="3.40.960.10">
    <property type="entry name" value="VSR Endonuclease"/>
    <property type="match status" value="1"/>
</dbReference>
<dbReference type="PANTHER" id="PTHR10887">
    <property type="entry name" value="DNA2/NAM7 HELICASE FAMILY"/>
    <property type="match status" value="1"/>
</dbReference>
<dbReference type="InterPro" id="IPR041677">
    <property type="entry name" value="DNA2/NAM7_AAA_11"/>
</dbReference>
<dbReference type="PANTHER" id="PTHR10887:SF495">
    <property type="entry name" value="HELICASE SENATAXIN ISOFORM X1-RELATED"/>
    <property type="match status" value="1"/>
</dbReference>
<dbReference type="Pfam" id="PF18741">
    <property type="entry name" value="MTES_1575"/>
    <property type="match status" value="1"/>
</dbReference>
<evidence type="ECO:0000259" key="2">
    <source>
        <dbReference type="Pfam" id="PF13087"/>
    </source>
</evidence>
<dbReference type="InterPro" id="IPR045055">
    <property type="entry name" value="DNA2/NAM7-like"/>
</dbReference>
<dbReference type="FunFam" id="3.40.960.10:FF:000002">
    <property type="entry name" value="DNA helicase related protein"/>
    <property type="match status" value="1"/>
</dbReference>
<dbReference type="InterPro" id="IPR049468">
    <property type="entry name" value="Restrct_endonuc-II-like_dom"/>
</dbReference>
<evidence type="ECO:0000259" key="1">
    <source>
        <dbReference type="Pfam" id="PF13086"/>
    </source>
</evidence>
<comment type="caution">
    <text evidence="4">The sequence shown here is derived from an EMBL/GenBank/DDBJ whole genome shotgun (WGS) entry which is preliminary data.</text>
</comment>
<dbReference type="Pfam" id="PF13195">
    <property type="entry name" value="DUF4011"/>
    <property type="match status" value="1"/>
</dbReference>
<dbReference type="GO" id="GO:0004386">
    <property type="term" value="F:helicase activity"/>
    <property type="evidence" value="ECO:0007669"/>
    <property type="project" value="InterPro"/>
</dbReference>
<dbReference type="CDD" id="cd18808">
    <property type="entry name" value="SF1_C_Upf1"/>
    <property type="match status" value="1"/>
</dbReference>
<feature type="domain" description="Restriction endonuclease type II-like" evidence="3">
    <location>
        <begin position="1664"/>
        <end position="1761"/>
    </location>
</feature>
<dbReference type="NCBIfam" id="NF042953">
    <property type="entry name" value="Hhe_antiphage"/>
    <property type="match status" value="1"/>
</dbReference>
<reference evidence="4" key="1">
    <citation type="submission" date="2019-02" db="EMBL/GenBank/DDBJ databases">
        <title>A novel Candidatus Liberibacter species associated with the New Zealand native fuchsia psyllid, Ctenarytaina fuchsiae.</title>
        <authorList>
            <person name="Thompson S.M."/>
            <person name="Jorgensen N."/>
            <person name="David C."/>
            <person name="Bulman S.R."/>
            <person name="Smith G.R."/>
        </authorList>
    </citation>
    <scope>NUCLEOTIDE SEQUENCE</scope>
    <source>
        <strain evidence="4">Oxford</strain>
    </source>
</reference>
<accession>A0A937ACQ3</accession>
<evidence type="ECO:0000313" key="5">
    <source>
        <dbReference type="Proteomes" id="UP000736856"/>
    </source>
</evidence>
<dbReference type="SUPFAM" id="SSF52540">
    <property type="entry name" value="P-loop containing nucleoside triphosphate hydrolases"/>
    <property type="match status" value="2"/>
</dbReference>
<evidence type="ECO:0000313" key="4">
    <source>
        <dbReference type="EMBL" id="MBL0849330.1"/>
    </source>
</evidence>
<feature type="domain" description="DNA2/NAM7 helicase-like C-terminal" evidence="2">
    <location>
        <begin position="1487"/>
        <end position="1615"/>
    </location>
</feature>
<dbReference type="InterPro" id="IPR025103">
    <property type="entry name" value="DUF4011"/>
</dbReference>
<gene>
    <name evidence="4" type="ORF">EU981_04585</name>
</gene>
<dbReference type="Gene3D" id="3.40.50.300">
    <property type="entry name" value="P-loop containing nucleotide triphosphate hydrolases"/>
    <property type="match status" value="3"/>
</dbReference>